<dbReference type="GeneID" id="8203313"/>
<dbReference type="GO" id="GO:0016539">
    <property type="term" value="P:intein-mediated protein splicing"/>
    <property type="evidence" value="ECO:0007669"/>
    <property type="project" value="InterPro"/>
</dbReference>
<dbReference type="InterPro" id="IPR027434">
    <property type="entry name" value="Homing_endonucl"/>
</dbReference>
<dbReference type="SUPFAM" id="SSF51294">
    <property type="entry name" value="Hedgehog/intein (Hint) domain"/>
    <property type="match status" value="1"/>
</dbReference>
<dbReference type="RefSeq" id="XP_002496098.1">
    <property type="nucleotide sequence ID" value="XM_002496053.1"/>
</dbReference>
<dbReference type="InterPro" id="IPR004042">
    <property type="entry name" value="Intein_endonuc_central"/>
</dbReference>
<gene>
    <name evidence="2" type="primary">HO</name>
    <name evidence="3" type="ORF">ZYGR_0I04370</name>
</gene>
<dbReference type="Proteomes" id="UP000187013">
    <property type="component" value="Unassembled WGS sequence"/>
</dbReference>
<dbReference type="Pfam" id="PF05204">
    <property type="entry name" value="Hom_end"/>
    <property type="match status" value="2"/>
</dbReference>
<dbReference type="OrthoDB" id="4037793at2759"/>
<reference evidence="2" key="1">
    <citation type="journal article" date="2016" name="PLoS ONE">
        <title>Chimeric Sex-Determining Chromosomal Regions and Dysregulation of Cell-Type Identity in a Sterile Zygosaccharomyces Allodiploid Yeast.</title>
        <authorList>
            <person name="Bizzarri M."/>
            <person name="Giudici P."/>
            <person name="Cassanelli S."/>
            <person name="Solieri L."/>
        </authorList>
    </citation>
    <scope>NUCLEOTIDE SEQUENCE</scope>
    <source>
        <strain evidence="2">ATCC 42981</strain>
    </source>
</reference>
<dbReference type="Gene3D" id="3.10.28.10">
    <property type="entry name" value="Homing endonucleases"/>
    <property type="match status" value="2"/>
</dbReference>
<dbReference type="InterPro" id="IPR007868">
    <property type="entry name" value="Hom_end_hint"/>
</dbReference>
<proteinExistence type="predicted"/>
<accession>A0A0Y0DAZ5</accession>
<dbReference type="EMBL" id="BDGX01000009">
    <property type="protein sequence ID" value="GAV48140.1"/>
    <property type="molecule type" value="Genomic_DNA"/>
</dbReference>
<dbReference type="SUPFAM" id="SSF55608">
    <property type="entry name" value="Homing endonucleases"/>
    <property type="match status" value="2"/>
</dbReference>
<evidence type="ECO:0000313" key="4">
    <source>
        <dbReference type="Proteomes" id="UP000187013"/>
    </source>
</evidence>
<dbReference type="GO" id="GO:0003677">
    <property type="term" value="F:DNA binding"/>
    <property type="evidence" value="ECO:0007669"/>
    <property type="project" value="InterPro"/>
</dbReference>
<sequence length="598" mass="67523">MLEEGTKLLMANGQIKDVGKLDVGEMVMCEDGSSAKVTSVARDVQTTYQILQKTKHRANEGEAAEKDPLRREIHHRLGFQCSVAHELALRTSMKPSVENCFKRNHFKVCWKNLEDTLTLDGRIIKIPKTHHKDFPMTPEGQLAAKGFLDEKENSTGRFAEYNVQVRDLDILEAQVRVNSFLRFNPLLEGNGVLSEFLTGQKGLNSPAVLTMAWLLGLWIGDGTTKEPEISVDSHDTGLMEGLIERGKIWGLYPEYKDEQIPLRAKHVKLFYGSECDGHRRNRHLRKNNPFWNCVVNLKFKRELDGEKQIPSFMWTEDLEVREAFLAGLIDSDGYVSKRKNPLDSFKVSIQTVYPSIMGGIVHITRSLGMPVTVTTRSAKTATIVGRTVSCHFTYDCHLAGRTPMQKVLSYCRSGHKVKTEPEYVERSPIYFGFNEEKRGSNNVVGVTTNSDKRILLDNKIVIHACGDHCKAEQPKLTTTRCLKYCIACPRKGVRYFYRDWSGRHLICGRCYGRYKFSGYRCLHCQYVPESREIKRAKLRGEELGTSPDGTTVSGLICGKCNGILKFDEIRGPRKVTTTTDISSDIPASNILSDISVTV</sequence>
<dbReference type="EMBL" id="KT598024">
    <property type="protein sequence ID" value="AMB17483.1"/>
    <property type="molecule type" value="Genomic_DNA"/>
</dbReference>
<feature type="domain" description="DOD-type homing endonuclease" evidence="1">
    <location>
        <begin position="214"/>
        <end position="369"/>
    </location>
</feature>
<dbReference type="Gene3D" id="2.170.16.10">
    <property type="entry name" value="Hedgehog/Intein (Hint) domain"/>
    <property type="match status" value="1"/>
</dbReference>
<dbReference type="KEGG" id="zro:ZYRO0C10428g"/>
<evidence type="ECO:0000313" key="3">
    <source>
        <dbReference type="EMBL" id="GAV48140.1"/>
    </source>
</evidence>
<name>A0A0Y0DAZ5_ZYGRO</name>
<dbReference type="AlphaFoldDB" id="A0A0Y0DAZ5"/>
<dbReference type="InterPro" id="IPR007869">
    <property type="entry name" value="Homing_endonuc_PI-Sce"/>
</dbReference>
<dbReference type="GO" id="GO:0007534">
    <property type="term" value="P:gene conversion at mating-type locus"/>
    <property type="evidence" value="ECO:0007669"/>
    <property type="project" value="EnsemblFungi"/>
</dbReference>
<organism evidence="2">
    <name type="scientific">Zygosaccharomyces rouxii</name>
    <dbReference type="NCBI Taxonomy" id="4956"/>
    <lineage>
        <taxon>Eukaryota</taxon>
        <taxon>Fungi</taxon>
        <taxon>Dikarya</taxon>
        <taxon>Ascomycota</taxon>
        <taxon>Saccharomycotina</taxon>
        <taxon>Saccharomycetes</taxon>
        <taxon>Saccharomycetales</taxon>
        <taxon>Saccharomycetaceae</taxon>
        <taxon>Zygosaccharomyces</taxon>
    </lineage>
</organism>
<reference evidence="3 4" key="2">
    <citation type="submission" date="2016-08" db="EMBL/GenBank/DDBJ databases">
        <title>Draft genome sequence of allopolyploid Zygosaccharomyces rouxii.</title>
        <authorList>
            <person name="Watanabe J."/>
            <person name="Uehara K."/>
            <person name="Mogi Y."/>
            <person name="Tsukioka Y."/>
        </authorList>
    </citation>
    <scope>NUCLEOTIDE SEQUENCE [LARGE SCALE GENOMIC DNA]</scope>
    <source>
        <strain evidence="3 4">NBRC 110957</strain>
    </source>
</reference>
<dbReference type="OMA" id="YCRSGHK"/>
<dbReference type="PRINTS" id="PR00379">
    <property type="entry name" value="INTEIN"/>
</dbReference>
<dbReference type="GO" id="GO:0004519">
    <property type="term" value="F:endonuclease activity"/>
    <property type="evidence" value="ECO:0007669"/>
    <property type="project" value="EnsemblFungi"/>
</dbReference>
<dbReference type="InterPro" id="IPR036844">
    <property type="entry name" value="Hint_dom_sf"/>
</dbReference>
<dbReference type="eggNOG" id="ENOG502QUGM">
    <property type="taxonomic scope" value="Eukaryota"/>
</dbReference>
<dbReference type="Pfam" id="PF05203">
    <property type="entry name" value="Hom_end_hint"/>
    <property type="match status" value="1"/>
</dbReference>
<evidence type="ECO:0000313" key="2">
    <source>
        <dbReference type="EMBL" id="AMB17483.1"/>
    </source>
</evidence>
<evidence type="ECO:0000259" key="1">
    <source>
        <dbReference type="PROSITE" id="PS50819"/>
    </source>
</evidence>
<dbReference type="InterPro" id="IPR006142">
    <property type="entry name" value="INTEIN"/>
</dbReference>
<protein>
    <submittedName>
        <fullName evidence="2">Ho</fullName>
    </submittedName>
</protein>
<dbReference type="PROSITE" id="PS50819">
    <property type="entry name" value="INTEIN_ENDONUCLEASE"/>
    <property type="match status" value="1"/>
</dbReference>